<sequence length="275" mass="29871">MSPVSVPGTGVPGLSVLGIGVSPALVDRWLAWFAPVRQPFRVDALDPGLLADLPEAPSFEVTDELRDTFFMYGGGSWVGLTAEEFAALPARTRAALTAERRHRVHPKPAPAWPTDPMVRAKLLRWVEAGTRPSQHALAREQLRAASDGPLPGAAELAGSFPPGSGPNCFGAVMAAAGEPVAIDWVRQDTFTRWVETHTDPSDGADNDHAAGQVLLWHEHGELAHAAVTVGDGWALHKPSQSWSSPTMVWAVEELIRSWRYPGTRLTRRALRRQPR</sequence>
<protein>
    <submittedName>
        <fullName evidence="1">Uncharacterized protein</fullName>
    </submittedName>
</protein>
<comment type="caution">
    <text evidence="1">The sequence shown here is derived from an EMBL/GenBank/DDBJ whole genome shotgun (WGS) entry which is preliminary data.</text>
</comment>
<dbReference type="AlphaFoldDB" id="A0A542YRU9"/>
<dbReference type="RefSeq" id="WP_141784912.1">
    <property type="nucleotide sequence ID" value="NZ_BAAAIK010000002.1"/>
</dbReference>
<name>A0A542YRU9_9MICO</name>
<evidence type="ECO:0000313" key="2">
    <source>
        <dbReference type="Proteomes" id="UP000319516"/>
    </source>
</evidence>
<organism evidence="1 2">
    <name type="scientific">Ornithinicoccus hortensis</name>
    <dbReference type="NCBI Taxonomy" id="82346"/>
    <lineage>
        <taxon>Bacteria</taxon>
        <taxon>Bacillati</taxon>
        <taxon>Actinomycetota</taxon>
        <taxon>Actinomycetes</taxon>
        <taxon>Micrococcales</taxon>
        <taxon>Intrasporangiaceae</taxon>
        <taxon>Ornithinicoccus</taxon>
    </lineage>
</organism>
<keyword evidence="2" id="KW-1185">Reference proteome</keyword>
<dbReference type="OrthoDB" id="61821at2"/>
<gene>
    <name evidence="1" type="ORF">FB467_1952</name>
</gene>
<dbReference type="Proteomes" id="UP000319516">
    <property type="component" value="Unassembled WGS sequence"/>
</dbReference>
<proteinExistence type="predicted"/>
<accession>A0A542YRU9</accession>
<dbReference type="EMBL" id="VFOP01000001">
    <property type="protein sequence ID" value="TQL50833.1"/>
    <property type="molecule type" value="Genomic_DNA"/>
</dbReference>
<reference evidence="1 2" key="1">
    <citation type="submission" date="2019-06" db="EMBL/GenBank/DDBJ databases">
        <title>Sequencing the genomes of 1000 actinobacteria strains.</title>
        <authorList>
            <person name="Klenk H.-P."/>
        </authorList>
    </citation>
    <scope>NUCLEOTIDE SEQUENCE [LARGE SCALE GENOMIC DNA]</scope>
    <source>
        <strain evidence="1 2">DSM 12335</strain>
    </source>
</reference>
<evidence type="ECO:0000313" key="1">
    <source>
        <dbReference type="EMBL" id="TQL50833.1"/>
    </source>
</evidence>